<evidence type="ECO:0000256" key="1">
    <source>
        <dbReference type="ARBA" id="ARBA00004123"/>
    </source>
</evidence>
<feature type="domain" description="Xylanolytic transcriptional activator regulatory" evidence="7">
    <location>
        <begin position="115"/>
        <end position="324"/>
    </location>
</feature>
<keyword evidence="9" id="KW-1185">Reference proteome</keyword>
<keyword evidence="5" id="KW-0862">Zinc</keyword>
<evidence type="ECO:0000256" key="6">
    <source>
        <dbReference type="ARBA" id="ARBA00023242"/>
    </source>
</evidence>
<evidence type="ECO:0000259" key="7">
    <source>
        <dbReference type="Pfam" id="PF04082"/>
    </source>
</evidence>
<keyword evidence="2" id="KW-0479">Metal-binding</keyword>
<dbReference type="PANTHER" id="PTHR40626">
    <property type="entry name" value="MIP31509P"/>
    <property type="match status" value="1"/>
</dbReference>
<organism evidence="8 9">
    <name type="scientific">Neofusicoccum ribis</name>
    <dbReference type="NCBI Taxonomy" id="45134"/>
    <lineage>
        <taxon>Eukaryota</taxon>
        <taxon>Fungi</taxon>
        <taxon>Dikarya</taxon>
        <taxon>Ascomycota</taxon>
        <taxon>Pezizomycotina</taxon>
        <taxon>Dothideomycetes</taxon>
        <taxon>Dothideomycetes incertae sedis</taxon>
        <taxon>Botryosphaeriales</taxon>
        <taxon>Botryosphaeriaceae</taxon>
        <taxon>Neofusicoccum</taxon>
    </lineage>
</organism>
<evidence type="ECO:0000256" key="3">
    <source>
        <dbReference type="ARBA" id="ARBA00022737"/>
    </source>
</evidence>
<evidence type="ECO:0000256" key="2">
    <source>
        <dbReference type="ARBA" id="ARBA00022723"/>
    </source>
</evidence>
<dbReference type="EMBL" id="JAJVDC020000062">
    <property type="protein sequence ID" value="KAL1628539.1"/>
    <property type="molecule type" value="Genomic_DNA"/>
</dbReference>
<proteinExistence type="predicted"/>
<dbReference type="PANTHER" id="PTHR40626:SF11">
    <property type="entry name" value="ZINC FINGER PROTEIN YPR022C"/>
    <property type="match status" value="1"/>
</dbReference>
<comment type="caution">
    <text evidence="8">The sequence shown here is derived from an EMBL/GenBank/DDBJ whole genome shotgun (WGS) entry which is preliminary data.</text>
</comment>
<evidence type="ECO:0000313" key="9">
    <source>
        <dbReference type="Proteomes" id="UP001521116"/>
    </source>
</evidence>
<evidence type="ECO:0000256" key="5">
    <source>
        <dbReference type="ARBA" id="ARBA00022833"/>
    </source>
</evidence>
<dbReference type="Proteomes" id="UP001521116">
    <property type="component" value="Unassembled WGS sequence"/>
</dbReference>
<accession>A0ABR3ST44</accession>
<dbReference type="InterPro" id="IPR007219">
    <property type="entry name" value="XnlR_reg_dom"/>
</dbReference>
<gene>
    <name evidence="8" type="ORF">SLS56_005884</name>
</gene>
<name>A0ABR3ST44_9PEZI</name>
<sequence>MADSEFTGYSMAQDVEGYHNSSFGAAAAVTNALTQQNDAALILSDIQQPASNTSRSGAISDWRSLSTTELTMSVEEMLNPLQLDHHTLDHEQPSILSIPHWVHALAPLLCTDMLLSLYFTEFSHFWPLLHQGRFFNAVKQQPLELLCSVALIGTLHQSDIDEHDGKSIQKSAARSVHEWLLSHLSAYLNQRREGPAGSSPSHCAADLAAAQALLLSIIYGVCVDQVSLRVRLSSAFHTLTDYLRDANLLQHPHLLPADPDEHSCWLAVESAKRLVFATFRLDAYLSLFYDARPPTLRFQEIAVPLPCSDALWDAADAAAWRGARPLEPDGRLRRTFSALCAAAFAGAPRDAMPVLLEEDYEVALCAMQARLWEDARARHEQQGDGAAAACQAQLEYWRTHRDRSRLLNAHHSAPAHRRRVRFNGTMVYLLSYLRMHADVPLIRRLVAGLDLLRRGPGAAAAAVAPRRLESQVAAWAASRSARVALRCAAQICQLYRQEADCAASMLQRIDPVGVGCVFRAALVVWAYARSALSCEVCVGFSAEFLEDGQSDFFGPQAVCELAAAGEDLDLHAISSWVSCGGRASMNGVPVLTLSMREHSNPFATSLLLCDWGHVYLRMYI</sequence>
<dbReference type="Pfam" id="PF04082">
    <property type="entry name" value="Fungal_trans"/>
    <property type="match status" value="1"/>
</dbReference>
<evidence type="ECO:0000256" key="4">
    <source>
        <dbReference type="ARBA" id="ARBA00022771"/>
    </source>
</evidence>
<keyword evidence="6" id="KW-0539">Nucleus</keyword>
<reference evidence="8 9" key="1">
    <citation type="submission" date="2024-02" db="EMBL/GenBank/DDBJ databases">
        <title>De novo assembly and annotation of 12 fungi associated with fruit tree decline syndrome in Ontario, Canada.</title>
        <authorList>
            <person name="Sulman M."/>
            <person name="Ellouze W."/>
            <person name="Ilyukhin E."/>
        </authorList>
    </citation>
    <scope>NUCLEOTIDE SEQUENCE [LARGE SCALE GENOMIC DNA]</scope>
    <source>
        <strain evidence="8 9">M1-105</strain>
    </source>
</reference>
<dbReference type="InterPro" id="IPR051059">
    <property type="entry name" value="VerF-like"/>
</dbReference>
<keyword evidence="4" id="KW-0863">Zinc-finger</keyword>
<evidence type="ECO:0000313" key="8">
    <source>
        <dbReference type="EMBL" id="KAL1628539.1"/>
    </source>
</evidence>
<comment type="subcellular location">
    <subcellularLocation>
        <location evidence="1">Nucleus</location>
    </subcellularLocation>
</comment>
<protein>
    <recommendedName>
        <fullName evidence="7">Xylanolytic transcriptional activator regulatory domain-containing protein</fullName>
    </recommendedName>
</protein>
<keyword evidence="3" id="KW-0677">Repeat</keyword>